<dbReference type="InterPro" id="IPR002010">
    <property type="entry name" value="T3SS_IM_R"/>
</dbReference>
<dbReference type="PANTHER" id="PTHR30065">
    <property type="entry name" value="FLAGELLAR BIOSYNTHETIC PROTEIN FLIR"/>
    <property type="match status" value="1"/>
</dbReference>
<proteinExistence type="inferred from homology"/>
<feature type="transmembrane region" description="Helical" evidence="7">
    <location>
        <begin position="37"/>
        <end position="59"/>
    </location>
</feature>
<feature type="transmembrane region" description="Helical" evidence="7">
    <location>
        <begin position="163"/>
        <end position="192"/>
    </location>
</feature>
<evidence type="ECO:0000256" key="3">
    <source>
        <dbReference type="ARBA" id="ARBA00022475"/>
    </source>
</evidence>
<accession>A0A6G7K9Q4</accession>
<keyword evidence="8" id="KW-0966">Cell projection</keyword>
<keyword evidence="3" id="KW-1003">Cell membrane</keyword>
<evidence type="ECO:0000256" key="5">
    <source>
        <dbReference type="ARBA" id="ARBA00022989"/>
    </source>
</evidence>
<dbReference type="EMBL" id="CP049740">
    <property type="protein sequence ID" value="QII81980.1"/>
    <property type="molecule type" value="Genomic_DNA"/>
</dbReference>
<protein>
    <submittedName>
        <fullName evidence="8">Flagellar biosynthetic protein FliR</fullName>
    </submittedName>
</protein>
<gene>
    <name evidence="8" type="ORF">G7057_05625</name>
</gene>
<evidence type="ECO:0000256" key="4">
    <source>
        <dbReference type="ARBA" id="ARBA00022692"/>
    </source>
</evidence>
<organism evidence="8 9">
    <name type="scientific">Jeotgalibaca arthritidis</name>
    <dbReference type="NCBI Taxonomy" id="1868794"/>
    <lineage>
        <taxon>Bacteria</taxon>
        <taxon>Bacillati</taxon>
        <taxon>Bacillota</taxon>
        <taxon>Bacilli</taxon>
        <taxon>Lactobacillales</taxon>
        <taxon>Carnobacteriaceae</taxon>
        <taxon>Jeotgalibaca</taxon>
    </lineage>
</organism>
<evidence type="ECO:0000256" key="7">
    <source>
        <dbReference type="SAM" id="Phobius"/>
    </source>
</evidence>
<feature type="transmembrane region" description="Helical" evidence="7">
    <location>
        <begin position="120"/>
        <end position="143"/>
    </location>
</feature>
<evidence type="ECO:0000256" key="1">
    <source>
        <dbReference type="ARBA" id="ARBA00004651"/>
    </source>
</evidence>
<dbReference type="PRINTS" id="PR00953">
    <property type="entry name" value="TYPE3IMRPROT"/>
</dbReference>
<name>A0A6G7K9Q4_9LACT</name>
<evidence type="ECO:0000313" key="8">
    <source>
        <dbReference type="EMBL" id="QII81980.1"/>
    </source>
</evidence>
<keyword evidence="9" id="KW-1185">Reference proteome</keyword>
<feature type="transmembrane region" description="Helical" evidence="7">
    <location>
        <begin position="6"/>
        <end position="25"/>
    </location>
</feature>
<dbReference type="Proteomes" id="UP000501451">
    <property type="component" value="Chromosome"/>
</dbReference>
<keyword evidence="4 7" id="KW-0812">Transmembrane</keyword>
<evidence type="ECO:0000256" key="6">
    <source>
        <dbReference type="ARBA" id="ARBA00023136"/>
    </source>
</evidence>
<keyword evidence="8" id="KW-0969">Cilium</keyword>
<comment type="subcellular location">
    <subcellularLocation>
        <location evidence="1">Cell membrane</location>
        <topology evidence="1">Multi-pass membrane protein</topology>
    </subcellularLocation>
</comment>
<sequence length="252" mass="27342">MTPSVQVFLLVLMRVSAFIFVSPGFSLKGVPPMMKIGLSVGLSMPVYSVMPVFSVAYSFPSFMVLAIKEVLIGLAIGYISLLFFSAAEMAGSFADAQAGFTMAALLDPSLGVNMSFLGKVYYWFALAIFFLGDLHHLMIQAIVQSFDQVPIVATVAVVQTEGIVKLFSMVFTAAFNLAAPLMIVALLTEILLGVLSRTVPQINVLILSMPLKVLVITIFMLAFLPVLMDNLSSFLPLMIKYTNEFIQSLSLG</sequence>
<dbReference type="RefSeq" id="WP_156892221.1">
    <property type="nucleotide sequence ID" value="NZ_CP049740.1"/>
</dbReference>
<dbReference type="GO" id="GO:0005886">
    <property type="term" value="C:plasma membrane"/>
    <property type="evidence" value="ECO:0007669"/>
    <property type="project" value="UniProtKB-SubCell"/>
</dbReference>
<keyword evidence="6 7" id="KW-0472">Membrane</keyword>
<evidence type="ECO:0000313" key="9">
    <source>
        <dbReference type="Proteomes" id="UP000501451"/>
    </source>
</evidence>
<dbReference type="KEGG" id="jar:G7057_05625"/>
<reference evidence="8 9" key="1">
    <citation type="journal article" date="2017" name="Int. J. Syst. Evol. Microbiol.">
        <title>Jeotgalibaca porci sp. nov. and Jeotgalibaca arthritidis sp. nov., isolated from pigs, and emended description of the genus Jeotgalibaca.</title>
        <authorList>
            <person name="Zamora L."/>
            <person name="Perez-Sancho M."/>
            <person name="Dominguez L."/>
            <person name="Fernandez-Garayzabal J.F."/>
            <person name="Vela A.I."/>
        </authorList>
    </citation>
    <scope>NUCLEOTIDE SEQUENCE [LARGE SCALE GENOMIC DNA]</scope>
    <source>
        <strain evidence="8 9">CECT 9157</strain>
    </source>
</reference>
<evidence type="ECO:0000256" key="2">
    <source>
        <dbReference type="ARBA" id="ARBA00009772"/>
    </source>
</evidence>
<feature type="transmembrane region" description="Helical" evidence="7">
    <location>
        <begin position="204"/>
        <end position="228"/>
    </location>
</feature>
<keyword evidence="8" id="KW-0282">Flagellum</keyword>
<dbReference type="Pfam" id="PF01311">
    <property type="entry name" value="Bac_export_1"/>
    <property type="match status" value="1"/>
</dbReference>
<feature type="transmembrane region" description="Helical" evidence="7">
    <location>
        <begin position="65"/>
        <end position="84"/>
    </location>
</feature>
<comment type="similarity">
    <text evidence="2">Belongs to the FliR/MopE/SpaR family.</text>
</comment>
<dbReference type="PANTHER" id="PTHR30065:SF1">
    <property type="entry name" value="SURFACE PRESENTATION OF ANTIGENS PROTEIN SPAR"/>
    <property type="match status" value="1"/>
</dbReference>
<keyword evidence="5 7" id="KW-1133">Transmembrane helix</keyword>
<dbReference type="AlphaFoldDB" id="A0A6G7K9Q4"/>
<dbReference type="GO" id="GO:0006605">
    <property type="term" value="P:protein targeting"/>
    <property type="evidence" value="ECO:0007669"/>
    <property type="project" value="InterPro"/>
</dbReference>